<evidence type="ECO:0000313" key="2">
    <source>
        <dbReference type="EMBL" id="KHE93168.1"/>
    </source>
</evidence>
<gene>
    <name evidence="2" type="ORF">SCABRO_01087</name>
</gene>
<keyword evidence="1" id="KW-0812">Transmembrane</keyword>
<protein>
    <recommendedName>
        <fullName evidence="4">Prepilin-type N-terminal cleavage/methylation domain-containing protein</fullName>
    </recommendedName>
</protein>
<sequence>MRESNRSLPEERVDTYINKRDNKADEVVLFRDEFKKQSCVSAFTLLELIIAISIGTVLILLISFAIRLGFFQMERGSKWLEEGYRDNSALFFFYQQVTSMRSELINEDIIFDGNSDRIVFITPISLERSYGLGLMLVSYYIEEGKDGTSLNYKEKRFVPGKDLDTFQDQNALIFDDSEMVEIVNGYDEISFRYLGLQEEAAATSSKPVLEWKDEWLENSLPKAVKVVLTKAEQSQELIAPVMVMY</sequence>
<dbReference type="AlphaFoldDB" id="A0A0B0EPU0"/>
<evidence type="ECO:0000313" key="3">
    <source>
        <dbReference type="Proteomes" id="UP000030652"/>
    </source>
</evidence>
<feature type="transmembrane region" description="Helical" evidence="1">
    <location>
        <begin position="48"/>
        <end position="70"/>
    </location>
</feature>
<dbReference type="eggNOG" id="ENOG502ZVH7">
    <property type="taxonomic scope" value="Bacteria"/>
</dbReference>
<evidence type="ECO:0000256" key="1">
    <source>
        <dbReference type="SAM" id="Phobius"/>
    </source>
</evidence>
<dbReference type="Proteomes" id="UP000030652">
    <property type="component" value="Unassembled WGS sequence"/>
</dbReference>
<keyword evidence="1" id="KW-0472">Membrane</keyword>
<accession>A0A0B0EPU0</accession>
<reference evidence="2 3" key="1">
    <citation type="submission" date="2014-10" db="EMBL/GenBank/DDBJ databases">
        <title>Draft genome of anammox bacterium scalindua brodae, obtained using differential coverage binning of sequence data from two enrichment reactors.</title>
        <authorList>
            <person name="Speth D.R."/>
            <person name="Russ L."/>
            <person name="Kartal B."/>
            <person name="Op den Camp H.J."/>
            <person name="Dutilh B.E."/>
            <person name="Jetten M.S."/>
        </authorList>
    </citation>
    <scope>NUCLEOTIDE SEQUENCE [LARGE SCALE GENOMIC DNA]</scope>
    <source>
        <strain evidence="2">RU1</strain>
    </source>
</reference>
<comment type="caution">
    <text evidence="2">The sequence shown here is derived from an EMBL/GenBank/DDBJ whole genome shotgun (WGS) entry which is preliminary data.</text>
</comment>
<name>A0A0B0EPU0_9BACT</name>
<dbReference type="EMBL" id="JRYO01000071">
    <property type="protein sequence ID" value="KHE93168.1"/>
    <property type="molecule type" value="Genomic_DNA"/>
</dbReference>
<organism evidence="2 3">
    <name type="scientific">Candidatus Scalindua brodae</name>
    <dbReference type="NCBI Taxonomy" id="237368"/>
    <lineage>
        <taxon>Bacteria</taxon>
        <taxon>Pseudomonadati</taxon>
        <taxon>Planctomycetota</taxon>
        <taxon>Candidatus Brocadiia</taxon>
        <taxon>Candidatus Brocadiales</taxon>
        <taxon>Candidatus Scalinduaceae</taxon>
        <taxon>Candidatus Scalindua</taxon>
    </lineage>
</organism>
<proteinExistence type="predicted"/>
<evidence type="ECO:0008006" key="4">
    <source>
        <dbReference type="Google" id="ProtNLM"/>
    </source>
</evidence>
<keyword evidence="1" id="KW-1133">Transmembrane helix</keyword>